<dbReference type="Proteomes" id="UP000283855">
    <property type="component" value="Unassembled WGS sequence"/>
</dbReference>
<proteinExistence type="predicted"/>
<comment type="caution">
    <text evidence="1">The sequence shown here is derived from an EMBL/GenBank/DDBJ whole genome shotgun (WGS) entry which is preliminary data.</text>
</comment>
<dbReference type="GO" id="GO:0005886">
    <property type="term" value="C:plasma membrane"/>
    <property type="evidence" value="ECO:0007669"/>
    <property type="project" value="InterPro"/>
</dbReference>
<dbReference type="GO" id="GO:0015221">
    <property type="term" value="F:lipopolysaccharide transmembrane transporter activity"/>
    <property type="evidence" value="ECO:0007669"/>
    <property type="project" value="InterPro"/>
</dbReference>
<dbReference type="Pfam" id="PF06835">
    <property type="entry name" value="LptC"/>
    <property type="match status" value="1"/>
</dbReference>
<dbReference type="Gene3D" id="2.60.450.10">
    <property type="entry name" value="Lipopolysaccharide (LPS) transport protein A like domain"/>
    <property type="match status" value="1"/>
</dbReference>
<accession>A0A413T0B2</accession>
<dbReference type="AlphaFoldDB" id="A0A413T0B2"/>
<dbReference type="InterPro" id="IPR010664">
    <property type="entry name" value="LipoPS_assembly_LptC-rel"/>
</dbReference>
<evidence type="ECO:0000313" key="1">
    <source>
        <dbReference type="EMBL" id="RHA75924.1"/>
    </source>
</evidence>
<name>A0A413T0B2_9BACT</name>
<dbReference type="InterPro" id="IPR026265">
    <property type="entry name" value="LptC"/>
</dbReference>
<reference evidence="1 2" key="1">
    <citation type="submission" date="2018-08" db="EMBL/GenBank/DDBJ databases">
        <title>A genome reference for cultivated species of the human gut microbiota.</title>
        <authorList>
            <person name="Zou Y."/>
            <person name="Xue W."/>
            <person name="Luo G."/>
        </authorList>
    </citation>
    <scope>NUCLEOTIDE SEQUENCE [LARGE SCALE GENOMIC DNA]</scope>
    <source>
        <strain evidence="1 2">AM42-38</strain>
    </source>
</reference>
<protein>
    <submittedName>
        <fullName evidence="1">LPS export ABC transporter periplasmic protein LptC</fullName>
    </submittedName>
</protein>
<evidence type="ECO:0000313" key="2">
    <source>
        <dbReference type="Proteomes" id="UP000283855"/>
    </source>
</evidence>
<dbReference type="EMBL" id="QSFT01000013">
    <property type="protein sequence ID" value="RHA75924.1"/>
    <property type="molecule type" value="Genomic_DNA"/>
</dbReference>
<dbReference type="NCBIfam" id="TIGR04409">
    <property type="entry name" value="LptC_YrbK"/>
    <property type="match status" value="1"/>
</dbReference>
<dbReference type="GeneID" id="78405221"/>
<sequence length="208" mass="24088">MSTKQKKFTYINFLNITAAAWAAVMFLFLPSCGGKKQNLADAVSEGDSLPDMHTTGVTTLISDSGLIRYKIVTEEWLIYSKRNPPFWAFEKGLYMEKFDTLFHIDASIKADTAYYYETKKLWELRGNVHIQSQRGDKFDTQLMYWDQGKEKIYSDRFIRIEQPDGLLMGYGFESNQTMTEYQVFNSSGTRIVEDKAPQDTTQTNQQRN</sequence>
<organism evidence="1 2">
    <name type="scientific">Phocaeicola coprophilus</name>
    <dbReference type="NCBI Taxonomy" id="387090"/>
    <lineage>
        <taxon>Bacteria</taxon>
        <taxon>Pseudomonadati</taxon>
        <taxon>Bacteroidota</taxon>
        <taxon>Bacteroidia</taxon>
        <taxon>Bacteroidales</taxon>
        <taxon>Bacteroidaceae</taxon>
        <taxon>Phocaeicola</taxon>
    </lineage>
</organism>
<dbReference type="RefSeq" id="WP_008141340.1">
    <property type="nucleotide sequence ID" value="NZ_CABJGD010000013.1"/>
</dbReference>
<gene>
    <name evidence="1" type="primary">lptC</name>
    <name evidence="1" type="ORF">DW921_07490</name>
</gene>